<dbReference type="AlphaFoldDB" id="A0A2N6K4G3"/>
<dbReference type="SUPFAM" id="SSF51120">
    <property type="entry name" value="beta-Roll"/>
    <property type="match status" value="1"/>
</dbReference>
<dbReference type="InterPro" id="IPR011049">
    <property type="entry name" value="Serralysin-like_metalloprot_C"/>
</dbReference>
<evidence type="ECO:0000313" key="2">
    <source>
        <dbReference type="Proteomes" id="UP000235036"/>
    </source>
</evidence>
<accession>A0A2N6K4G3</accession>
<dbReference type="Gene3D" id="2.150.10.10">
    <property type="entry name" value="Serralysin-like metalloprotease, C-terminal"/>
    <property type="match status" value="1"/>
</dbReference>
<dbReference type="RefSeq" id="WP_016869764.1">
    <property type="nucleotide sequence ID" value="NZ_CAWNVR010000286.1"/>
</dbReference>
<evidence type="ECO:0000313" key="1">
    <source>
        <dbReference type="EMBL" id="PLZ90967.1"/>
    </source>
</evidence>
<dbReference type="EMBL" id="NRQW01000197">
    <property type="protein sequence ID" value="PLZ90967.1"/>
    <property type="molecule type" value="Genomic_DNA"/>
</dbReference>
<name>A0A2N6K4G3_FISMU</name>
<dbReference type="InterPro" id="IPR018511">
    <property type="entry name" value="Hemolysin-typ_Ca-bd_CS"/>
</dbReference>
<sequence length="334" mass="37389">MSTIIGTAGNDNILGTDLNDYIDGLGGNDFIDGQDGSDTLVGGLGNDTLLGEDGEVFKPDSKGKHASLRKDPRPRLLALSQSLTNLHQLFGKSQSIIHIGQRLAFPANQPQAYDLDIVICTTQDRHLLNQLCVPSNFYKHHPTQAEPMLLGFECQAVLRECLGDYDYYCFLEDDLILHDPWFFIKLSWFTQQAGDLNLLQPNRYEVSTHSLTNKAYIDGDLNPRVTAPFQKVHEQPELKGKILGIPVTFRRTLNPHAGCYFLNANQMAYWASKPYFLDRDISFVSPLESAATLGIMKTFRVYKTGSEQASFLEIQHFGRGFLNLIGKQVALSMN</sequence>
<dbReference type="PROSITE" id="PS00330">
    <property type="entry name" value="HEMOLYSIN_CALCIUM"/>
    <property type="match status" value="1"/>
</dbReference>
<dbReference type="Proteomes" id="UP000235036">
    <property type="component" value="Unassembled WGS sequence"/>
</dbReference>
<dbReference type="Pfam" id="PF00353">
    <property type="entry name" value="HemolysinCabind"/>
    <property type="match status" value="1"/>
</dbReference>
<comment type="caution">
    <text evidence="1">The sequence shown here is derived from an EMBL/GenBank/DDBJ whole genome shotgun (WGS) entry which is preliminary data.</text>
</comment>
<dbReference type="InterPro" id="IPR001343">
    <property type="entry name" value="Hemolysn_Ca-bd"/>
</dbReference>
<keyword evidence="2" id="KW-1185">Reference proteome</keyword>
<protein>
    <recommendedName>
        <fullName evidence="3">Calcium-binding protein</fullName>
    </recommendedName>
</protein>
<evidence type="ECO:0008006" key="3">
    <source>
        <dbReference type="Google" id="ProtNLM"/>
    </source>
</evidence>
<gene>
    <name evidence="1" type="ORF">CEN44_09675</name>
</gene>
<reference evidence="1 2" key="1">
    <citation type="submission" date="2017-08" db="EMBL/GenBank/DDBJ databases">
        <title>Genomes of Fischerella (Mastigocladus) sp. strains.</title>
        <authorList>
            <person name="Miller S.R."/>
        </authorList>
    </citation>
    <scope>NUCLEOTIDE SEQUENCE [LARGE SCALE GENOMIC DNA]</scope>
    <source>
        <strain evidence="1 2">CCMEE 5323</strain>
    </source>
</reference>
<proteinExistence type="predicted"/>
<organism evidence="1 2">
    <name type="scientific">Fischerella muscicola CCMEE 5323</name>
    <dbReference type="NCBI Taxonomy" id="2019572"/>
    <lineage>
        <taxon>Bacteria</taxon>
        <taxon>Bacillati</taxon>
        <taxon>Cyanobacteriota</taxon>
        <taxon>Cyanophyceae</taxon>
        <taxon>Nostocales</taxon>
        <taxon>Hapalosiphonaceae</taxon>
        <taxon>Fischerella</taxon>
    </lineage>
</organism>
<dbReference type="PRINTS" id="PR00313">
    <property type="entry name" value="CABNDNGRPT"/>
</dbReference>
<dbReference type="GO" id="GO:0005509">
    <property type="term" value="F:calcium ion binding"/>
    <property type="evidence" value="ECO:0007669"/>
    <property type="project" value="InterPro"/>
</dbReference>